<evidence type="ECO:0000256" key="3">
    <source>
        <dbReference type="ARBA" id="ARBA00023027"/>
    </source>
</evidence>
<dbReference type="InterPro" id="IPR001509">
    <property type="entry name" value="Epimerase_deHydtase"/>
</dbReference>
<dbReference type="PANTHER" id="PTHR43103">
    <property type="entry name" value="NUCLEOSIDE-DIPHOSPHATE-SUGAR EPIMERASE"/>
    <property type="match status" value="1"/>
</dbReference>
<dbReference type="InterPro" id="IPR036291">
    <property type="entry name" value="NAD(P)-bd_dom_sf"/>
</dbReference>
<evidence type="ECO:0000256" key="1">
    <source>
        <dbReference type="ARBA" id="ARBA00007637"/>
    </source>
</evidence>
<protein>
    <submittedName>
        <fullName evidence="5">NAD(P)-dependent oxidoreductase</fullName>
    </submittedName>
</protein>
<sequence length="309" mass="33955">MGSATGLRLSDRLVRNRLGRPHPWQAEDMRIALTGSTGKLGSVVARELRSSGHEVTGLDVVGPRGPGFVQVDLTDYGQVVDALGGVDRAEPFDAVVHLGAIPAPGIRTDVATFHNNMPSTFNVFWAAVRVGIRRIVYASSETVLGLPFDVPPPYIPVDEEYPARPESVYSIVKVLEEQLATELVRWHPDLSITALRFSNVMVPEDYAEFPSFDADATLRKWNLWGYIDARDGAQAIERALAVAAPGFDRFIIAAADTVMSRPNAELIDEVFPGVPLNGEFGEHDTLLSIHKARRVLGYAPRHSWRDHVV</sequence>
<comment type="caution">
    <text evidence="5">The sequence shown here is derived from an EMBL/GenBank/DDBJ whole genome shotgun (WGS) entry which is preliminary data.</text>
</comment>
<dbReference type="EMBL" id="BAAAOH010000001">
    <property type="protein sequence ID" value="GAA1972733.1"/>
    <property type="molecule type" value="Genomic_DNA"/>
</dbReference>
<keyword evidence="2" id="KW-0560">Oxidoreductase</keyword>
<proteinExistence type="inferred from homology"/>
<accession>A0ABN2RPM3</accession>
<reference evidence="5 6" key="1">
    <citation type="journal article" date="2019" name="Int. J. Syst. Evol. Microbiol.">
        <title>The Global Catalogue of Microorganisms (GCM) 10K type strain sequencing project: providing services to taxonomists for standard genome sequencing and annotation.</title>
        <authorList>
            <consortium name="The Broad Institute Genomics Platform"/>
            <consortium name="The Broad Institute Genome Sequencing Center for Infectious Disease"/>
            <person name="Wu L."/>
            <person name="Ma J."/>
        </authorList>
    </citation>
    <scope>NUCLEOTIDE SEQUENCE [LARGE SCALE GENOMIC DNA]</scope>
    <source>
        <strain evidence="5 6">JCM 14902</strain>
    </source>
</reference>
<evidence type="ECO:0000313" key="6">
    <source>
        <dbReference type="Proteomes" id="UP001500326"/>
    </source>
</evidence>
<evidence type="ECO:0000313" key="5">
    <source>
        <dbReference type="EMBL" id="GAA1972733.1"/>
    </source>
</evidence>
<dbReference type="Gene3D" id="3.40.50.720">
    <property type="entry name" value="NAD(P)-binding Rossmann-like Domain"/>
    <property type="match status" value="1"/>
</dbReference>
<gene>
    <name evidence="5" type="ORF">GCM10009777_00970</name>
</gene>
<dbReference type="SUPFAM" id="SSF51735">
    <property type="entry name" value="NAD(P)-binding Rossmann-fold domains"/>
    <property type="match status" value="1"/>
</dbReference>
<comment type="similarity">
    <text evidence="1">Belongs to the NAD(P)-dependent epimerase/dehydratase family.</text>
</comment>
<feature type="domain" description="NAD-dependent epimerase/dehydratase" evidence="4">
    <location>
        <begin position="31"/>
        <end position="217"/>
    </location>
</feature>
<dbReference type="Proteomes" id="UP001500326">
    <property type="component" value="Unassembled WGS sequence"/>
</dbReference>
<dbReference type="PANTHER" id="PTHR43103:SF5">
    <property type="entry name" value="4-EPIMERASE, PUTATIVE (AFU_ORTHOLOGUE AFUA_7G00360)-RELATED"/>
    <property type="match status" value="1"/>
</dbReference>
<keyword evidence="3" id="KW-0520">NAD</keyword>
<keyword evidence="6" id="KW-1185">Reference proteome</keyword>
<evidence type="ECO:0000256" key="2">
    <source>
        <dbReference type="ARBA" id="ARBA00023002"/>
    </source>
</evidence>
<name>A0ABN2RPM3_9MICO</name>
<organism evidence="5 6">
    <name type="scientific">Microbacterium pumilum</name>
    <dbReference type="NCBI Taxonomy" id="344165"/>
    <lineage>
        <taxon>Bacteria</taxon>
        <taxon>Bacillati</taxon>
        <taxon>Actinomycetota</taxon>
        <taxon>Actinomycetes</taxon>
        <taxon>Micrococcales</taxon>
        <taxon>Microbacteriaceae</taxon>
        <taxon>Microbacterium</taxon>
    </lineage>
</organism>
<evidence type="ECO:0000259" key="4">
    <source>
        <dbReference type="Pfam" id="PF01370"/>
    </source>
</evidence>
<dbReference type="Pfam" id="PF01370">
    <property type="entry name" value="Epimerase"/>
    <property type="match status" value="1"/>
</dbReference>